<evidence type="ECO:0000313" key="2">
    <source>
        <dbReference type="EMBL" id="KAF5312128.1"/>
    </source>
</evidence>
<keyword evidence="3" id="KW-1185">Reference proteome</keyword>
<protein>
    <submittedName>
        <fullName evidence="2">Uncharacterized protein</fullName>
    </submittedName>
</protein>
<reference evidence="2 3" key="1">
    <citation type="journal article" date="2020" name="ISME J.">
        <title>Uncovering the hidden diversity of litter-decomposition mechanisms in mushroom-forming fungi.</title>
        <authorList>
            <person name="Floudas D."/>
            <person name="Bentzer J."/>
            <person name="Ahren D."/>
            <person name="Johansson T."/>
            <person name="Persson P."/>
            <person name="Tunlid A."/>
        </authorList>
    </citation>
    <scope>NUCLEOTIDE SEQUENCE [LARGE SCALE GENOMIC DNA]</scope>
    <source>
        <strain evidence="2 3">CBS 101986</strain>
    </source>
</reference>
<evidence type="ECO:0000313" key="3">
    <source>
        <dbReference type="Proteomes" id="UP000567179"/>
    </source>
</evidence>
<comment type="caution">
    <text evidence="2">The sequence shown here is derived from an EMBL/GenBank/DDBJ whole genome shotgun (WGS) entry which is preliminary data.</text>
</comment>
<proteinExistence type="predicted"/>
<dbReference type="EMBL" id="JAACJJ010000056">
    <property type="protein sequence ID" value="KAF5312128.1"/>
    <property type="molecule type" value="Genomic_DNA"/>
</dbReference>
<organism evidence="2 3">
    <name type="scientific">Psilocybe cf. subviscida</name>
    <dbReference type="NCBI Taxonomy" id="2480587"/>
    <lineage>
        <taxon>Eukaryota</taxon>
        <taxon>Fungi</taxon>
        <taxon>Dikarya</taxon>
        <taxon>Basidiomycota</taxon>
        <taxon>Agaricomycotina</taxon>
        <taxon>Agaricomycetes</taxon>
        <taxon>Agaricomycetidae</taxon>
        <taxon>Agaricales</taxon>
        <taxon>Agaricineae</taxon>
        <taxon>Strophariaceae</taxon>
        <taxon>Psilocybe</taxon>
    </lineage>
</organism>
<gene>
    <name evidence="2" type="ORF">D9619_003813</name>
</gene>
<dbReference type="AlphaFoldDB" id="A0A8H5AX11"/>
<dbReference type="Gene3D" id="2.80.10.50">
    <property type="match status" value="1"/>
</dbReference>
<keyword evidence="1" id="KW-0732">Signal</keyword>
<dbReference type="OrthoDB" id="2972047at2759"/>
<feature type="chain" id="PRO_5034323331" evidence="1">
    <location>
        <begin position="18"/>
        <end position="175"/>
    </location>
</feature>
<accession>A0A8H5AX11</accession>
<name>A0A8H5AX11_9AGAR</name>
<evidence type="ECO:0000256" key="1">
    <source>
        <dbReference type="SAM" id="SignalP"/>
    </source>
</evidence>
<feature type="signal peptide" evidence="1">
    <location>
        <begin position="1"/>
        <end position="17"/>
    </location>
</feature>
<dbReference type="Proteomes" id="UP000567179">
    <property type="component" value="Unassembled WGS sequence"/>
</dbReference>
<sequence length="175" mass="18696">MLSQAFFLAALSSTVYAQAFVGGRYLIQSPRTGTYARNFPGGTQQGPTLNAISFGLLGPSTGPYASWNIDDSPAGWTIVNSASQNKAFVSKEVAGAPIQGFSEVATPFAIEPAGADTWVIKSINSDLLWTVGEDQDSIDQSVVSDLRQLCDGIRDDAKPTNKYHLTADSTASRWK</sequence>